<evidence type="ECO:0000256" key="12">
    <source>
        <dbReference type="ARBA" id="ARBA00056581"/>
    </source>
</evidence>
<dbReference type="InterPro" id="IPR017441">
    <property type="entry name" value="Protein_kinase_ATP_BS"/>
</dbReference>
<dbReference type="InterPro" id="IPR032710">
    <property type="entry name" value="NTF2-like_dom_sf"/>
</dbReference>
<dbReference type="InterPro" id="IPR013543">
    <property type="entry name" value="Ca/CaM-dep_prot_kinase-assoc"/>
</dbReference>
<dbReference type="Gene3D" id="6.10.140.620">
    <property type="match status" value="1"/>
</dbReference>
<dbReference type="SMART" id="SM00220">
    <property type="entry name" value="S_TKc"/>
    <property type="match status" value="1"/>
</dbReference>
<reference evidence="16" key="1">
    <citation type="submission" date="2025-08" db="UniProtKB">
        <authorList>
            <consortium name="Ensembl"/>
        </authorList>
    </citation>
    <scope>IDENTIFICATION</scope>
</reference>
<evidence type="ECO:0000256" key="9">
    <source>
        <dbReference type="ARBA" id="ARBA00022860"/>
    </source>
</evidence>
<dbReference type="Ensembl" id="ENSSANT00000037433.1">
    <property type="protein sequence ID" value="ENSSANP00000035145.1"/>
    <property type="gene ID" value="ENSSANG00000011299.1"/>
</dbReference>
<dbReference type="FunFam" id="3.10.450.50:FF:000001">
    <property type="entry name" value="calcium/calmodulin-dependent protein kinase type II subunit gamma isoform X1"/>
    <property type="match status" value="1"/>
</dbReference>
<sequence length="533" mass="60290">MATIVTSTRFTDEYQLYEELGKGAFSVVRKCVKKSTGQEYAAKIINTKKLSARDHQKLEREARICRLLKHPNIVRLHDSISEEGFHYLVFDLVTGGELFEDIVAREYYSEADASQCINQILESVNHIHQHDIVHRDLKPENLLLASKMKGAAVKLADFGLAIEVQGDQQAWFGFAGTPGYLSPEVLRKDPYGKPVDIWACGVILYILLVGYPPFWDEDQHKLYQQIKAGAYDFPSPEWDTVTPEAKNLINQMLTINPAKRITAEQALKHPWVCQRSTVASMMHRQETVECLRKFNARRKLKGSTESCNTNEEEDMKGRKGTQIFSPLLCMPPALWRCSSQCSCQKSNPSPVRSQSRNTPKTVPVHDVKRLAWNSSEHASCPELERTHSGPCASAHGAGVARKQEIIKITEQLIEAVNNGDFEAYTRICDPGLTSFEPEALGNLVEGMDFHKFYFEHLLSKNNKPVHTTILNPHVHLIGEDAACIAYIRLTQYIDSQGRPRSCQSEETRVWHRRDAKWLNVHFHCSGAPAAPLQ</sequence>
<evidence type="ECO:0000256" key="10">
    <source>
        <dbReference type="ARBA" id="ARBA00047307"/>
    </source>
</evidence>
<proteinExistence type="inferred from homology"/>
<dbReference type="Gene3D" id="1.10.510.10">
    <property type="entry name" value="Transferase(Phosphotransferase) domain 1"/>
    <property type="match status" value="1"/>
</dbReference>
<dbReference type="InterPro" id="IPR008271">
    <property type="entry name" value="Ser/Thr_kinase_AS"/>
</dbReference>
<dbReference type="GO" id="GO:0043226">
    <property type="term" value="C:organelle"/>
    <property type="evidence" value="ECO:0007669"/>
    <property type="project" value="UniProtKB-ARBA"/>
</dbReference>
<keyword evidence="7" id="KW-0418">Kinase</keyword>
<dbReference type="Proteomes" id="UP000472260">
    <property type="component" value="Unassembled WGS sequence"/>
</dbReference>
<accession>A0A671MWV0</accession>
<evidence type="ECO:0000256" key="3">
    <source>
        <dbReference type="ARBA" id="ARBA00022527"/>
    </source>
</evidence>
<protein>
    <recommendedName>
        <fullName evidence="2">calcium/calmodulin-dependent protein kinase</fullName>
        <ecNumber evidence="2">2.7.11.17</ecNumber>
    </recommendedName>
</protein>
<dbReference type="PROSITE" id="PS50011">
    <property type="entry name" value="PROTEIN_KINASE_DOM"/>
    <property type="match status" value="1"/>
</dbReference>
<evidence type="ECO:0000256" key="2">
    <source>
        <dbReference type="ARBA" id="ARBA00012434"/>
    </source>
</evidence>
<dbReference type="AlphaFoldDB" id="A0A671MWV0"/>
<organism evidence="16 17">
    <name type="scientific">Sinocyclocheilus anshuiensis</name>
    <dbReference type="NCBI Taxonomy" id="1608454"/>
    <lineage>
        <taxon>Eukaryota</taxon>
        <taxon>Metazoa</taxon>
        <taxon>Chordata</taxon>
        <taxon>Craniata</taxon>
        <taxon>Vertebrata</taxon>
        <taxon>Euteleostomi</taxon>
        <taxon>Actinopterygii</taxon>
        <taxon>Neopterygii</taxon>
        <taxon>Teleostei</taxon>
        <taxon>Ostariophysi</taxon>
        <taxon>Cypriniformes</taxon>
        <taxon>Cyprinidae</taxon>
        <taxon>Cyprininae</taxon>
        <taxon>Sinocyclocheilus</taxon>
    </lineage>
</organism>
<feature type="binding site" evidence="14">
    <location>
        <position position="43"/>
    </location>
    <ligand>
        <name>ATP</name>
        <dbReference type="ChEBI" id="CHEBI:30616"/>
    </ligand>
</feature>
<dbReference type="PANTHER" id="PTHR24347">
    <property type="entry name" value="SERINE/THREONINE-PROTEIN KINASE"/>
    <property type="match status" value="1"/>
</dbReference>
<keyword evidence="9" id="KW-0112">Calmodulin-binding</keyword>
<dbReference type="Pfam" id="PF00069">
    <property type="entry name" value="Pkinase"/>
    <property type="match status" value="1"/>
</dbReference>
<dbReference type="PROSITE" id="PS00108">
    <property type="entry name" value="PROTEIN_KINASE_ST"/>
    <property type="match status" value="1"/>
</dbReference>
<dbReference type="Gene3D" id="3.10.450.50">
    <property type="match status" value="1"/>
</dbReference>
<dbReference type="CDD" id="cd14086">
    <property type="entry name" value="STKc_CaMKII"/>
    <property type="match status" value="1"/>
</dbReference>
<dbReference type="FunFam" id="1.10.510.10:FF:000001">
    <property type="entry name" value="Calcium/calmodulin-dependent protein kinase type II subunit delta"/>
    <property type="match status" value="1"/>
</dbReference>
<dbReference type="InterPro" id="IPR011009">
    <property type="entry name" value="Kinase-like_dom_sf"/>
</dbReference>
<evidence type="ECO:0000256" key="8">
    <source>
        <dbReference type="ARBA" id="ARBA00022840"/>
    </source>
</evidence>
<feature type="domain" description="Protein kinase" evidence="15">
    <location>
        <begin position="14"/>
        <end position="272"/>
    </location>
</feature>
<evidence type="ECO:0000313" key="16">
    <source>
        <dbReference type="Ensembl" id="ENSSANP00000035145.1"/>
    </source>
</evidence>
<dbReference type="Gene3D" id="3.30.200.20">
    <property type="entry name" value="Phosphorylase Kinase, domain 1"/>
    <property type="match status" value="1"/>
</dbReference>
<evidence type="ECO:0000256" key="13">
    <source>
        <dbReference type="ARBA" id="ARBA00064333"/>
    </source>
</evidence>
<keyword evidence="17" id="KW-1185">Reference proteome</keyword>
<gene>
    <name evidence="16" type="primary">LOC107690933</name>
</gene>
<keyword evidence="6 14" id="KW-0547">Nucleotide-binding</keyword>
<comment type="catalytic activity">
    <reaction evidence="11">
        <text>L-seryl-[protein] + ATP = O-phospho-L-seryl-[protein] + ADP + H(+)</text>
        <dbReference type="Rhea" id="RHEA:17989"/>
        <dbReference type="Rhea" id="RHEA-COMP:9863"/>
        <dbReference type="Rhea" id="RHEA-COMP:11604"/>
        <dbReference type="ChEBI" id="CHEBI:15378"/>
        <dbReference type="ChEBI" id="CHEBI:29999"/>
        <dbReference type="ChEBI" id="CHEBI:30616"/>
        <dbReference type="ChEBI" id="CHEBI:83421"/>
        <dbReference type="ChEBI" id="CHEBI:456216"/>
        <dbReference type="EC" id="2.7.11.17"/>
    </reaction>
</comment>
<comment type="catalytic activity">
    <reaction evidence="10">
        <text>L-threonyl-[protein] + ATP = O-phospho-L-threonyl-[protein] + ADP + H(+)</text>
        <dbReference type="Rhea" id="RHEA:46608"/>
        <dbReference type="Rhea" id="RHEA-COMP:11060"/>
        <dbReference type="Rhea" id="RHEA-COMP:11605"/>
        <dbReference type="ChEBI" id="CHEBI:15378"/>
        <dbReference type="ChEBI" id="CHEBI:30013"/>
        <dbReference type="ChEBI" id="CHEBI:30616"/>
        <dbReference type="ChEBI" id="CHEBI:61977"/>
        <dbReference type="ChEBI" id="CHEBI:456216"/>
        <dbReference type="EC" id="2.7.11.17"/>
    </reaction>
</comment>
<evidence type="ECO:0000313" key="17">
    <source>
        <dbReference type="Proteomes" id="UP000472260"/>
    </source>
</evidence>
<keyword evidence="8 14" id="KW-0067">ATP-binding</keyword>
<dbReference type="EC" id="2.7.11.17" evidence="2"/>
<evidence type="ECO:0000256" key="11">
    <source>
        <dbReference type="ARBA" id="ARBA00047430"/>
    </source>
</evidence>
<dbReference type="FunFam" id="3.30.200.20:FF:000002">
    <property type="entry name" value="Calcium/calmodulin-dependent protein kinase type II subunit delta isoform 2"/>
    <property type="match status" value="1"/>
</dbReference>
<name>A0A671MWV0_9TELE</name>
<evidence type="ECO:0000256" key="14">
    <source>
        <dbReference type="PROSITE-ProRule" id="PRU10141"/>
    </source>
</evidence>
<comment type="subunit">
    <text evidence="13">CAMK2 is composed of four different chains: alpha, beta, gamma, and delta. The different isoforms assemble into homo- or heteromultimeric holoenzymes composed of 8 to 12 subunits.</text>
</comment>
<comment type="similarity">
    <text evidence="1">Belongs to the protein kinase superfamily. CAMK Ser/Thr protein kinase family. CaMK subfamily.</text>
</comment>
<keyword evidence="3" id="KW-0723">Serine/threonine-protein kinase</keyword>
<evidence type="ECO:0000256" key="1">
    <source>
        <dbReference type="ARBA" id="ARBA00005354"/>
    </source>
</evidence>
<evidence type="ECO:0000256" key="5">
    <source>
        <dbReference type="ARBA" id="ARBA00022679"/>
    </source>
</evidence>
<dbReference type="InterPro" id="IPR000719">
    <property type="entry name" value="Prot_kinase_dom"/>
</dbReference>
<evidence type="ECO:0000256" key="7">
    <source>
        <dbReference type="ARBA" id="ARBA00022777"/>
    </source>
</evidence>
<dbReference type="GO" id="GO:0005524">
    <property type="term" value="F:ATP binding"/>
    <property type="evidence" value="ECO:0007669"/>
    <property type="project" value="UniProtKB-UniRule"/>
</dbReference>
<keyword evidence="5" id="KW-0808">Transferase</keyword>
<reference evidence="16" key="2">
    <citation type="submission" date="2025-09" db="UniProtKB">
        <authorList>
            <consortium name="Ensembl"/>
        </authorList>
    </citation>
    <scope>IDENTIFICATION</scope>
</reference>
<evidence type="ECO:0000256" key="4">
    <source>
        <dbReference type="ARBA" id="ARBA00022553"/>
    </source>
</evidence>
<keyword evidence="4" id="KW-0597">Phosphoprotein</keyword>
<dbReference type="GO" id="GO:0005516">
    <property type="term" value="F:calmodulin binding"/>
    <property type="evidence" value="ECO:0007669"/>
    <property type="project" value="UniProtKB-KW"/>
</dbReference>
<dbReference type="Pfam" id="PF08332">
    <property type="entry name" value="CaMKII_AD"/>
    <property type="match status" value="1"/>
</dbReference>
<dbReference type="PROSITE" id="PS00107">
    <property type="entry name" value="PROTEIN_KINASE_ATP"/>
    <property type="match status" value="1"/>
</dbReference>
<dbReference type="GO" id="GO:0004683">
    <property type="term" value="F:calcium/calmodulin-dependent protein kinase activity"/>
    <property type="evidence" value="ECO:0007669"/>
    <property type="project" value="UniProtKB-EC"/>
</dbReference>
<evidence type="ECO:0000259" key="15">
    <source>
        <dbReference type="PROSITE" id="PS50011"/>
    </source>
</evidence>
<dbReference type="SUPFAM" id="SSF54427">
    <property type="entry name" value="NTF2-like"/>
    <property type="match status" value="1"/>
</dbReference>
<evidence type="ECO:0000256" key="6">
    <source>
        <dbReference type="ARBA" id="ARBA00022741"/>
    </source>
</evidence>
<comment type="function">
    <text evidence="12">CaM-kinase II (CAMK2) is a prominent kinase in the central nervous system.</text>
</comment>
<dbReference type="SUPFAM" id="SSF56112">
    <property type="entry name" value="Protein kinase-like (PK-like)"/>
    <property type="match status" value="1"/>
</dbReference>